<dbReference type="EMBL" id="MTSA01000006">
    <property type="protein sequence ID" value="OUM07629.1"/>
    <property type="molecule type" value="Genomic_DNA"/>
</dbReference>
<evidence type="ECO:0008006" key="3">
    <source>
        <dbReference type="Google" id="ProtNLM"/>
    </source>
</evidence>
<dbReference type="AlphaFoldDB" id="A0A244ESY0"/>
<protein>
    <recommendedName>
        <fullName evidence="3">DUF4238 domain-containing protein</fullName>
    </recommendedName>
</protein>
<evidence type="ECO:0000313" key="1">
    <source>
        <dbReference type="EMBL" id="OUM07629.1"/>
    </source>
</evidence>
<organism evidence="1 2">
    <name type="scientific">Pseudomonas syringae</name>
    <dbReference type="NCBI Taxonomy" id="317"/>
    <lineage>
        <taxon>Bacteria</taxon>
        <taxon>Pseudomonadati</taxon>
        <taxon>Pseudomonadota</taxon>
        <taxon>Gammaproteobacteria</taxon>
        <taxon>Pseudomonadales</taxon>
        <taxon>Pseudomonadaceae</taxon>
        <taxon>Pseudomonas</taxon>
    </lineage>
</organism>
<name>A0A244ESY0_PSESX</name>
<evidence type="ECO:0000313" key="2">
    <source>
        <dbReference type="Proteomes" id="UP000195128"/>
    </source>
</evidence>
<reference evidence="1 2" key="1">
    <citation type="submission" date="2017-01" db="EMBL/GenBank/DDBJ databases">
        <authorList>
            <person name="Mah S.A."/>
            <person name="Swanson W.J."/>
            <person name="Moy G.W."/>
            <person name="Vacquier V.D."/>
        </authorList>
    </citation>
    <scope>NUCLEOTIDE SEQUENCE [LARGE SCALE GENOMIC DNA]</scope>
    <source>
        <strain evidence="1">PDD-32b-74</strain>
    </source>
</reference>
<accession>A0A244ESY0</accession>
<gene>
    <name evidence="1" type="ORF">BW686_09215</name>
</gene>
<comment type="caution">
    <text evidence="1">The sequence shown here is derived from an EMBL/GenBank/DDBJ whole genome shotgun (WGS) entry which is preliminary data.</text>
</comment>
<dbReference type="OrthoDB" id="8441435at2"/>
<proteinExistence type="predicted"/>
<dbReference type="Proteomes" id="UP000195128">
    <property type="component" value="Unassembled WGS sequence"/>
</dbReference>
<sequence>MTFEPPQKTNPHKLTVNQHTFPSASIARYANKEGAVQVFHKSSQRMFYAKPSDQTFGAQRIWDQRAEAGFMKDIEDTFQTLASMLDDPAFQMGPQHFSIINEFYCLWNIRAQRKKIGHTADPSVGTPEVIGLRRNYTKDEQEQLEAAGIGYIRPDFTVSSRFLAAPSIQLQLSNSTERMKMRDITWRLLKADDGEFIVPDNFFNLLALPLSPTRCLYAHPTTPSGRLNRCDVADINREAVTTSYDYYFARDLSLCPL</sequence>
<dbReference type="RefSeq" id="WP_084916014.1">
    <property type="nucleotide sequence ID" value="NZ_MTSA01000006.1"/>
</dbReference>